<accession>A0ABQ0ACT4</accession>
<dbReference type="InterPro" id="IPR043010">
    <property type="entry name" value="Phenol_hydroxylase_sf"/>
</dbReference>
<dbReference type="RefSeq" id="WP_233090310.1">
    <property type="nucleotide sequence ID" value="NZ_BAABWN010000012.1"/>
</dbReference>
<dbReference type="Pfam" id="PF04663">
    <property type="entry name" value="Phenol_monoox"/>
    <property type="match status" value="1"/>
</dbReference>
<sequence>MPIKAITPEYSGEVLDKKENFHGNQVVYVGWDDHLMFCAAFAYLVSPTLTFRALIDECIHSSFSVHPEFNAIDWHSAEWLLDGQPFIPQLDVPLESQGIDHKSLLRFYTPGLTGFKGAGV</sequence>
<name>A0ABQ0ACT4_9GAMM</name>
<reference evidence="1 2" key="1">
    <citation type="submission" date="2024-04" db="EMBL/GenBank/DDBJ databases">
        <title>Draft genome sequence of Sessilibacter corallicola NBRC 116591.</title>
        <authorList>
            <person name="Miyakawa T."/>
            <person name="Kusuya Y."/>
            <person name="Miura T."/>
        </authorList>
    </citation>
    <scope>NUCLEOTIDE SEQUENCE [LARGE SCALE GENOMIC DNA]</scope>
    <source>
        <strain evidence="1 2">KU-00831-HH</strain>
    </source>
</reference>
<dbReference type="Proteomes" id="UP001465153">
    <property type="component" value="Unassembled WGS sequence"/>
</dbReference>
<evidence type="ECO:0000313" key="1">
    <source>
        <dbReference type="EMBL" id="GAA6169456.1"/>
    </source>
</evidence>
<organism evidence="1 2">
    <name type="scientific">Sessilibacter corallicola</name>
    <dbReference type="NCBI Taxonomy" id="2904075"/>
    <lineage>
        <taxon>Bacteria</taxon>
        <taxon>Pseudomonadati</taxon>
        <taxon>Pseudomonadota</taxon>
        <taxon>Gammaproteobacteria</taxon>
        <taxon>Cellvibrionales</taxon>
        <taxon>Cellvibrionaceae</taxon>
        <taxon>Sessilibacter</taxon>
    </lineage>
</organism>
<keyword evidence="2" id="KW-1185">Reference proteome</keyword>
<dbReference type="InterPro" id="IPR006756">
    <property type="entry name" value="Phenol_hydroxylase"/>
</dbReference>
<proteinExistence type="predicted"/>
<evidence type="ECO:0000313" key="2">
    <source>
        <dbReference type="Proteomes" id="UP001465153"/>
    </source>
</evidence>
<gene>
    <name evidence="1" type="ORF">NBRC116591_32670</name>
</gene>
<protein>
    <submittedName>
        <fullName evidence="1">Phenol hydroxylase subunit P4</fullName>
    </submittedName>
</protein>
<dbReference type="EMBL" id="BAABWN010000012">
    <property type="protein sequence ID" value="GAA6169456.1"/>
    <property type="molecule type" value="Genomic_DNA"/>
</dbReference>
<dbReference type="Gene3D" id="3.10.20.560">
    <property type="entry name" value="Phenol hydroxylase"/>
    <property type="match status" value="1"/>
</dbReference>
<comment type="caution">
    <text evidence="1">The sequence shown here is derived from an EMBL/GenBank/DDBJ whole genome shotgun (WGS) entry which is preliminary data.</text>
</comment>